<organism evidence="2 3">
    <name type="scientific">Platysternon megacephalum</name>
    <name type="common">big-headed turtle</name>
    <dbReference type="NCBI Taxonomy" id="55544"/>
    <lineage>
        <taxon>Eukaryota</taxon>
        <taxon>Metazoa</taxon>
        <taxon>Chordata</taxon>
        <taxon>Craniata</taxon>
        <taxon>Vertebrata</taxon>
        <taxon>Euteleostomi</taxon>
        <taxon>Archelosauria</taxon>
        <taxon>Testudinata</taxon>
        <taxon>Testudines</taxon>
        <taxon>Cryptodira</taxon>
        <taxon>Durocryptodira</taxon>
        <taxon>Testudinoidea</taxon>
        <taxon>Platysternidae</taxon>
        <taxon>Platysternon</taxon>
    </lineage>
</organism>
<dbReference type="EMBL" id="QXTE01000016">
    <property type="protein sequence ID" value="TFK13457.1"/>
    <property type="molecule type" value="Genomic_DNA"/>
</dbReference>
<name>A0A4D9ERM7_9SAUR</name>
<protein>
    <submittedName>
        <fullName evidence="2">Leucine-rich repeat-containing protein 75A</fullName>
    </submittedName>
</protein>
<evidence type="ECO:0000256" key="1">
    <source>
        <dbReference type="SAM" id="MobiDB-lite"/>
    </source>
</evidence>
<feature type="compositionally biased region" description="Basic residues" evidence="1">
    <location>
        <begin position="41"/>
        <end position="50"/>
    </location>
</feature>
<feature type="region of interest" description="Disordered" evidence="1">
    <location>
        <begin position="1"/>
        <end position="64"/>
    </location>
</feature>
<evidence type="ECO:0000313" key="3">
    <source>
        <dbReference type="Proteomes" id="UP000297703"/>
    </source>
</evidence>
<gene>
    <name evidence="2" type="ORF">DR999_PMT03421</name>
</gene>
<dbReference type="AlphaFoldDB" id="A0A4D9ERM7"/>
<evidence type="ECO:0000313" key="2">
    <source>
        <dbReference type="EMBL" id="TFK13457.1"/>
    </source>
</evidence>
<keyword evidence="3" id="KW-1185">Reference proteome</keyword>
<reference evidence="2 3" key="1">
    <citation type="submission" date="2019-04" db="EMBL/GenBank/DDBJ databases">
        <title>Draft genome of the big-headed turtle Platysternon megacephalum.</title>
        <authorList>
            <person name="Gong S."/>
        </authorList>
    </citation>
    <scope>NUCLEOTIDE SEQUENCE [LARGE SCALE GENOMIC DNA]</scope>
    <source>
        <strain evidence="2">DO16091913</strain>
        <tissue evidence="2">Muscle</tissue>
    </source>
</reference>
<accession>A0A4D9ERM7</accession>
<sequence length="95" mass="10226">MSSSAQAKQSWAGPAFGGETRLLEDSGSGPVMASKLLNHLSHLHHHHPRKMPQPNPTSPVSTLAFASTAQRVTLVSLGLNAQRDENGQRLENFMA</sequence>
<proteinExistence type="predicted"/>
<dbReference type="Proteomes" id="UP000297703">
    <property type="component" value="Unassembled WGS sequence"/>
</dbReference>
<comment type="caution">
    <text evidence="2">The sequence shown here is derived from an EMBL/GenBank/DDBJ whole genome shotgun (WGS) entry which is preliminary data.</text>
</comment>
<reference evidence="2 3" key="2">
    <citation type="submission" date="2019-04" db="EMBL/GenBank/DDBJ databases">
        <title>The genome sequence of big-headed turtle.</title>
        <authorList>
            <person name="Gong S."/>
        </authorList>
    </citation>
    <scope>NUCLEOTIDE SEQUENCE [LARGE SCALE GENOMIC DNA]</scope>
    <source>
        <strain evidence="2">DO16091913</strain>
        <tissue evidence="2">Muscle</tissue>
    </source>
</reference>